<dbReference type="EMBL" id="CAVLEF010000132">
    <property type="protein sequence ID" value="CAK1551532.1"/>
    <property type="molecule type" value="Genomic_DNA"/>
</dbReference>
<dbReference type="InterPro" id="IPR019535">
    <property type="entry name" value="ICE2_C"/>
</dbReference>
<evidence type="ECO:0000313" key="3">
    <source>
        <dbReference type="EMBL" id="CAK1551532.1"/>
    </source>
</evidence>
<dbReference type="Proteomes" id="UP001497472">
    <property type="component" value="Unassembled WGS sequence"/>
</dbReference>
<evidence type="ECO:0000256" key="1">
    <source>
        <dbReference type="SAM" id="MobiDB-lite"/>
    </source>
</evidence>
<dbReference type="Pfam" id="PF10505">
    <property type="entry name" value="NARG2_C"/>
    <property type="match status" value="1"/>
</dbReference>
<comment type="caution">
    <text evidence="3">The sequence shown here is derived from an EMBL/GenBank/DDBJ whole genome shotgun (WGS) entry which is preliminary data.</text>
</comment>
<feature type="region of interest" description="Disordered" evidence="1">
    <location>
        <begin position="203"/>
        <end position="246"/>
    </location>
</feature>
<organism evidence="3 4">
    <name type="scientific">Leptosia nina</name>
    <dbReference type="NCBI Taxonomy" id="320188"/>
    <lineage>
        <taxon>Eukaryota</taxon>
        <taxon>Metazoa</taxon>
        <taxon>Ecdysozoa</taxon>
        <taxon>Arthropoda</taxon>
        <taxon>Hexapoda</taxon>
        <taxon>Insecta</taxon>
        <taxon>Pterygota</taxon>
        <taxon>Neoptera</taxon>
        <taxon>Endopterygota</taxon>
        <taxon>Lepidoptera</taxon>
        <taxon>Glossata</taxon>
        <taxon>Ditrysia</taxon>
        <taxon>Papilionoidea</taxon>
        <taxon>Pieridae</taxon>
        <taxon>Pierinae</taxon>
        <taxon>Leptosia</taxon>
    </lineage>
</organism>
<keyword evidence="4" id="KW-1185">Reference proteome</keyword>
<dbReference type="AlphaFoldDB" id="A0AAV1JQ71"/>
<sequence length="246" mass="27396">MFEMPPPRSYKRWRLRNVASGDQQDIIVHCPHEVRSKTEEVVLEPIPEYQIECGAVSLSQDKIAALALSLILKQRASLLKVRVEGSSGEIVTMEKMSLANFKDKYGDMQPRIANVLYSTLDQLEGLLPGKYVLHHDPSHGENAMLYSQKASSGPTLLLHLDIDLNASPPSDESTSLKTAPTLCDDLLPVHKFRRTLPCAFTPYKDQLPKHVPKTPARSKTPPQAIKSAAGRGRKPRTRGGRSRNKQ</sequence>
<accession>A0AAV1JQ71</accession>
<protein>
    <recommendedName>
        <fullName evidence="2">Little elongation complex subunit 2 C-terminal domain-containing protein</fullName>
    </recommendedName>
</protein>
<reference evidence="3 4" key="1">
    <citation type="submission" date="2023-11" db="EMBL/GenBank/DDBJ databases">
        <authorList>
            <person name="Okamura Y."/>
        </authorList>
    </citation>
    <scope>NUCLEOTIDE SEQUENCE [LARGE SCALE GENOMIC DNA]</scope>
</reference>
<feature type="domain" description="Little elongation complex subunit 2 C-terminal" evidence="2">
    <location>
        <begin position="9"/>
        <end position="202"/>
    </location>
</feature>
<feature type="compositionally biased region" description="Basic residues" evidence="1">
    <location>
        <begin position="231"/>
        <end position="246"/>
    </location>
</feature>
<dbReference type="GO" id="GO:0008023">
    <property type="term" value="C:transcription elongation factor complex"/>
    <property type="evidence" value="ECO:0007669"/>
    <property type="project" value="InterPro"/>
</dbReference>
<evidence type="ECO:0000313" key="4">
    <source>
        <dbReference type="Proteomes" id="UP001497472"/>
    </source>
</evidence>
<name>A0AAV1JQ71_9NEOP</name>
<evidence type="ECO:0000259" key="2">
    <source>
        <dbReference type="Pfam" id="PF10505"/>
    </source>
</evidence>
<gene>
    <name evidence="3" type="ORF">LNINA_LOCUS10664</name>
</gene>
<proteinExistence type="predicted"/>